<accession>A0A1S2XXT7</accession>
<dbReference type="PROSITE" id="PS50888">
    <property type="entry name" value="BHLH"/>
    <property type="match status" value="1"/>
</dbReference>
<organism evidence="8 9">
    <name type="scientific">Cicer arietinum</name>
    <name type="common">Chickpea</name>
    <name type="synonym">Garbanzo</name>
    <dbReference type="NCBI Taxonomy" id="3827"/>
    <lineage>
        <taxon>Eukaryota</taxon>
        <taxon>Viridiplantae</taxon>
        <taxon>Streptophyta</taxon>
        <taxon>Embryophyta</taxon>
        <taxon>Tracheophyta</taxon>
        <taxon>Spermatophyta</taxon>
        <taxon>Magnoliopsida</taxon>
        <taxon>eudicotyledons</taxon>
        <taxon>Gunneridae</taxon>
        <taxon>Pentapetalae</taxon>
        <taxon>rosids</taxon>
        <taxon>fabids</taxon>
        <taxon>Fabales</taxon>
        <taxon>Fabaceae</taxon>
        <taxon>Papilionoideae</taxon>
        <taxon>50 kb inversion clade</taxon>
        <taxon>NPAAA clade</taxon>
        <taxon>Hologalegina</taxon>
        <taxon>IRL clade</taxon>
        <taxon>Cicereae</taxon>
        <taxon>Cicer</taxon>
    </lineage>
</organism>
<name>A0A1S2XXT7_CICAR</name>
<evidence type="ECO:0000256" key="4">
    <source>
        <dbReference type="ARBA" id="ARBA00023163"/>
    </source>
</evidence>
<gene>
    <name evidence="9" type="primary">LOC101498929</name>
</gene>
<dbReference type="InterPro" id="IPR045239">
    <property type="entry name" value="bHLH95_bHLH"/>
</dbReference>
<dbReference type="PANTHER" id="PTHR16223">
    <property type="entry name" value="TRANSCRIPTION FACTOR BHLH83-RELATED"/>
    <property type="match status" value="1"/>
</dbReference>
<feature type="compositionally biased region" description="Polar residues" evidence="6">
    <location>
        <begin position="409"/>
        <end position="419"/>
    </location>
</feature>
<evidence type="ECO:0000313" key="8">
    <source>
        <dbReference type="Proteomes" id="UP000087171"/>
    </source>
</evidence>
<feature type="compositionally biased region" description="Basic and acidic residues" evidence="6">
    <location>
        <begin position="385"/>
        <end position="408"/>
    </location>
</feature>
<dbReference type="GO" id="GO:0046983">
    <property type="term" value="F:protein dimerization activity"/>
    <property type="evidence" value="ECO:0007669"/>
    <property type="project" value="InterPro"/>
</dbReference>
<dbReference type="RefSeq" id="XP_004496220.1">
    <property type="nucleotide sequence ID" value="XM_004496163.3"/>
</dbReference>
<keyword evidence="2" id="KW-0805">Transcription regulation</keyword>
<keyword evidence="3" id="KW-0238">DNA-binding</keyword>
<dbReference type="GO" id="GO:0000978">
    <property type="term" value="F:RNA polymerase II cis-regulatory region sequence-specific DNA binding"/>
    <property type="evidence" value="ECO:0007669"/>
    <property type="project" value="TreeGrafter"/>
</dbReference>
<comment type="subcellular location">
    <subcellularLocation>
        <location evidence="1">Nucleus</location>
    </subcellularLocation>
</comment>
<feature type="region of interest" description="Disordered" evidence="6">
    <location>
        <begin position="358"/>
        <end position="422"/>
    </location>
</feature>
<proteinExistence type="predicted"/>
<dbReference type="PaxDb" id="3827-XP_004496220.1"/>
<reference evidence="8" key="1">
    <citation type="journal article" date="2013" name="Nat. Biotechnol.">
        <title>Draft genome sequence of chickpea (Cicer arietinum) provides a resource for trait improvement.</title>
        <authorList>
            <person name="Varshney R.K."/>
            <person name="Song C."/>
            <person name="Saxena R.K."/>
            <person name="Azam S."/>
            <person name="Yu S."/>
            <person name="Sharpe A.G."/>
            <person name="Cannon S."/>
            <person name="Baek J."/>
            <person name="Rosen B.D."/>
            <person name="Tar'an B."/>
            <person name="Millan T."/>
            <person name="Zhang X."/>
            <person name="Ramsay L.D."/>
            <person name="Iwata A."/>
            <person name="Wang Y."/>
            <person name="Nelson W."/>
            <person name="Farmer A.D."/>
            <person name="Gaur P.M."/>
            <person name="Soderlund C."/>
            <person name="Penmetsa R.V."/>
            <person name="Xu C."/>
            <person name="Bharti A.K."/>
            <person name="He W."/>
            <person name="Winter P."/>
            <person name="Zhao S."/>
            <person name="Hane J.K."/>
            <person name="Carrasquilla-Garcia N."/>
            <person name="Condie J.A."/>
            <person name="Upadhyaya H.D."/>
            <person name="Luo M.C."/>
            <person name="Thudi M."/>
            <person name="Gowda C.L."/>
            <person name="Singh N.P."/>
            <person name="Lichtenzveig J."/>
            <person name="Gali K.K."/>
            <person name="Rubio J."/>
            <person name="Nadarajan N."/>
            <person name="Dolezel J."/>
            <person name="Bansal K.C."/>
            <person name="Xu X."/>
            <person name="Edwards D."/>
            <person name="Zhang G."/>
            <person name="Kahl G."/>
            <person name="Gil J."/>
            <person name="Singh K.B."/>
            <person name="Datta S.K."/>
            <person name="Jackson S.A."/>
            <person name="Wang J."/>
            <person name="Cook D.R."/>
        </authorList>
    </citation>
    <scope>NUCLEOTIDE SEQUENCE [LARGE SCALE GENOMIC DNA]</scope>
    <source>
        <strain evidence="8">cv. CDC Frontier</strain>
    </source>
</reference>
<evidence type="ECO:0000259" key="7">
    <source>
        <dbReference type="PROSITE" id="PS50888"/>
    </source>
</evidence>
<evidence type="ECO:0000256" key="1">
    <source>
        <dbReference type="ARBA" id="ARBA00004123"/>
    </source>
</evidence>
<sequence>MSGECGGNTIATSTTPLNWWYLQTNSLSSNWNDVKHAWNNNQMNPNSSSSCEDQDISVSSTSFTNASNHSTLTVESSRRVFVDQPHAPSSNDFMAQHASDNQLWSHVLSGVGTNGELHNNQEIGENFLDALSSKTMFEPACDYLKKLDTSWEYSNPTSFNSNFEKHLNGYSEALIENNERLTKLSNLVSTWSIAPPDPEVSSQFDPQTNNMSNNLNSSSMNHHFSQSNPSCLFKPPFDDSTSCTIVDQGVGNKNSGSILFPNICHDDDHDMKVKQEFNHHHASEVMHGHVFGKSFNPNGYLDGFNNSVNSVGESGKFYQGLSNNISPCTKNFSDVISFNSRFGRPVIGIHAQRPNIKYSSNLSESKKQSLHSSSHMRNSNGRGEGTTREIKKKRSEESSEASLKKTKQDTSTTNSSSKVQAPKVKLGEKITALQQIVSPFGKTDTASVLFEAIGYIKFLQEQVQLLSNPYLKANSHKDPRGISCFDRKDHKEDGKMDLRSRGLCLVPTSCTPLVYRENSTGPDYWTPAYRGCLYR</sequence>
<dbReference type="CDD" id="cd11393">
    <property type="entry name" value="bHLH_AtbHLH_like"/>
    <property type="match status" value="1"/>
</dbReference>
<dbReference type="STRING" id="3827.A0A1S2XXT7"/>
<dbReference type="GeneID" id="101498929"/>
<evidence type="ECO:0000256" key="6">
    <source>
        <dbReference type="SAM" id="MobiDB-lite"/>
    </source>
</evidence>
<keyword evidence="5" id="KW-0539">Nucleus</keyword>
<dbReference type="Proteomes" id="UP000087171">
    <property type="component" value="Chromosome Ca4"/>
</dbReference>
<dbReference type="SUPFAM" id="SSF47459">
    <property type="entry name" value="HLH, helix-loop-helix DNA-binding domain"/>
    <property type="match status" value="1"/>
</dbReference>
<evidence type="ECO:0000256" key="5">
    <source>
        <dbReference type="ARBA" id="ARBA00023242"/>
    </source>
</evidence>
<dbReference type="PANTHER" id="PTHR16223:SF383">
    <property type="entry name" value="TRANSCRIPTION FACTOR BHLH111"/>
    <property type="match status" value="1"/>
</dbReference>
<reference evidence="9" key="2">
    <citation type="submission" date="2025-08" db="UniProtKB">
        <authorList>
            <consortium name="RefSeq"/>
        </authorList>
    </citation>
    <scope>IDENTIFICATION</scope>
    <source>
        <tissue evidence="9">Etiolated seedlings</tissue>
    </source>
</reference>
<evidence type="ECO:0000313" key="9">
    <source>
        <dbReference type="RefSeq" id="XP_004496220.1"/>
    </source>
</evidence>
<protein>
    <submittedName>
        <fullName evidence="9">Transcription factor bHLH133 isoform X1</fullName>
    </submittedName>
</protein>
<evidence type="ECO:0000256" key="3">
    <source>
        <dbReference type="ARBA" id="ARBA00023125"/>
    </source>
</evidence>
<dbReference type="InterPro" id="IPR036638">
    <property type="entry name" value="HLH_DNA-bd_sf"/>
</dbReference>
<dbReference type="InterPro" id="IPR011598">
    <property type="entry name" value="bHLH_dom"/>
</dbReference>
<keyword evidence="4" id="KW-0804">Transcription</keyword>
<dbReference type="KEGG" id="cam:101498929"/>
<dbReference type="OrthoDB" id="663846at2759"/>
<dbReference type="InterPro" id="IPR045843">
    <property type="entry name" value="IND-like"/>
</dbReference>
<keyword evidence="8" id="KW-1185">Reference proteome</keyword>
<dbReference type="GO" id="GO:0005634">
    <property type="term" value="C:nucleus"/>
    <property type="evidence" value="ECO:0007669"/>
    <property type="project" value="UniProtKB-SubCell"/>
</dbReference>
<feature type="domain" description="BHLH" evidence="7">
    <location>
        <begin position="410"/>
        <end position="459"/>
    </location>
</feature>
<evidence type="ECO:0000256" key="2">
    <source>
        <dbReference type="ARBA" id="ARBA00023015"/>
    </source>
</evidence>
<dbReference type="eggNOG" id="ENOG502QPTJ">
    <property type="taxonomic scope" value="Eukaryota"/>
</dbReference>
<dbReference type="AlphaFoldDB" id="A0A1S2XXT7"/>
<dbReference type="GO" id="GO:0000981">
    <property type="term" value="F:DNA-binding transcription factor activity, RNA polymerase II-specific"/>
    <property type="evidence" value="ECO:0007669"/>
    <property type="project" value="TreeGrafter"/>
</dbReference>